<dbReference type="Proteomes" id="UP000285575">
    <property type="component" value="Unassembled WGS sequence"/>
</dbReference>
<dbReference type="AlphaFoldDB" id="A0A437RE29"/>
<keyword evidence="1" id="KW-0732">Signal</keyword>
<evidence type="ECO:0000313" key="3">
    <source>
        <dbReference type="Proteomes" id="UP000285575"/>
    </source>
</evidence>
<evidence type="ECO:0000256" key="1">
    <source>
        <dbReference type="SAM" id="SignalP"/>
    </source>
</evidence>
<comment type="caution">
    <text evidence="2">The sequence shown here is derived from an EMBL/GenBank/DDBJ whole genome shotgun (WGS) entry which is preliminary data.</text>
</comment>
<dbReference type="OrthoDB" id="5296814at2"/>
<proteinExistence type="predicted"/>
<keyword evidence="3" id="KW-1185">Reference proteome</keyword>
<dbReference type="RefSeq" id="WP_128229068.1">
    <property type="nucleotide sequence ID" value="NZ_SACR01000004.1"/>
</dbReference>
<feature type="chain" id="PRO_5019504981" evidence="1">
    <location>
        <begin position="23"/>
        <end position="167"/>
    </location>
</feature>
<organism evidence="2 3">
    <name type="scientific">Rubrivivax rivuli</name>
    <dbReference type="NCBI Taxonomy" id="1862385"/>
    <lineage>
        <taxon>Bacteria</taxon>
        <taxon>Pseudomonadati</taxon>
        <taxon>Pseudomonadota</taxon>
        <taxon>Betaproteobacteria</taxon>
        <taxon>Burkholderiales</taxon>
        <taxon>Sphaerotilaceae</taxon>
        <taxon>Rubrivivax</taxon>
    </lineage>
</organism>
<sequence length="167" mass="17975">MKRHIAFLAAAGGLLLGGPAAADGGRLMPAQVPPMYAQECGACHTPYAPGLLPARSWQRLMGGLGRHYGTEAALDAAATQQIERWLLAHAGTYKRVAEEPPQDRITRSAWFERKHRRVAAATWQLPSVKSAANCSACHAGAERGVFDDDALTLPAGLSAQQRRAWHD</sequence>
<name>A0A437RE29_9BURK</name>
<reference evidence="2 3" key="1">
    <citation type="submission" date="2019-01" db="EMBL/GenBank/DDBJ databases">
        <authorList>
            <person name="Chen W.-M."/>
        </authorList>
    </citation>
    <scope>NUCLEOTIDE SEQUENCE [LARGE SCALE GENOMIC DNA]</scope>
    <source>
        <strain evidence="2 3">KYPY4</strain>
    </source>
</reference>
<dbReference type="SUPFAM" id="SSF48695">
    <property type="entry name" value="Multiheme cytochromes"/>
    <property type="match status" value="1"/>
</dbReference>
<dbReference type="Pfam" id="PF09626">
    <property type="entry name" value="DHC"/>
    <property type="match status" value="1"/>
</dbReference>
<dbReference type="EMBL" id="SACR01000004">
    <property type="protein sequence ID" value="RVU45004.1"/>
    <property type="molecule type" value="Genomic_DNA"/>
</dbReference>
<evidence type="ECO:0000313" key="2">
    <source>
        <dbReference type="EMBL" id="RVU45004.1"/>
    </source>
</evidence>
<protein>
    <submittedName>
        <fullName evidence="2">Cytochrome C</fullName>
    </submittedName>
</protein>
<dbReference type="InterPro" id="IPR036280">
    <property type="entry name" value="Multihaem_cyt_sf"/>
</dbReference>
<accession>A0A437RE29</accession>
<gene>
    <name evidence="2" type="ORF">EOE66_12635</name>
</gene>
<dbReference type="InterPro" id="IPR018588">
    <property type="entry name" value="Dihaem_cytochrome-c"/>
</dbReference>
<feature type="signal peptide" evidence="1">
    <location>
        <begin position="1"/>
        <end position="22"/>
    </location>
</feature>